<organism evidence="1 2">
    <name type="scientific">Escherichia coli</name>
    <dbReference type="NCBI Taxonomy" id="562"/>
    <lineage>
        <taxon>Bacteria</taxon>
        <taxon>Pseudomonadati</taxon>
        <taxon>Pseudomonadota</taxon>
        <taxon>Gammaproteobacteria</taxon>
        <taxon>Enterobacterales</taxon>
        <taxon>Enterobacteriaceae</taxon>
        <taxon>Escherichia</taxon>
    </lineage>
</organism>
<dbReference type="EMBL" id="RRVG01000044">
    <property type="protein sequence ID" value="RRL40199.1"/>
    <property type="molecule type" value="Genomic_DNA"/>
</dbReference>
<protein>
    <submittedName>
        <fullName evidence="1">Uncharacterized protein</fullName>
    </submittedName>
</protein>
<gene>
    <name evidence="1" type="ORF">DU321_23880</name>
</gene>
<dbReference type="Proteomes" id="UP000272662">
    <property type="component" value="Unassembled WGS sequence"/>
</dbReference>
<dbReference type="AlphaFoldDB" id="A0A162NUF2"/>
<reference evidence="1 2" key="1">
    <citation type="submission" date="2018-11" db="EMBL/GenBank/DDBJ databases">
        <title>E. coli isolates of the female bladder.</title>
        <authorList>
            <person name="Garretto A."/>
            <person name="Miller-Ensminger T."/>
            <person name="Wolfe A.J."/>
            <person name="Putonti C."/>
        </authorList>
    </citation>
    <scope>NUCLEOTIDE SEQUENCE [LARGE SCALE GENOMIC DNA]</scope>
    <source>
        <strain evidence="1 2">UMB1727</strain>
    </source>
</reference>
<accession>A0A162NUF2</accession>
<proteinExistence type="predicted"/>
<sequence length="108" mass="12796">MNIHLFSEVLFCVWVIALIVILFIFVKYYRRVHYRLNSLSETIKRTQGGVNKRISENRELLELIKNQYPEILDEYPWVSGWLDSQEKFLVALADKSGIDIYSLKIKES</sequence>
<comment type="caution">
    <text evidence="1">The sequence shown here is derived from an EMBL/GenBank/DDBJ whole genome shotgun (WGS) entry which is preliminary data.</text>
</comment>
<evidence type="ECO:0000313" key="2">
    <source>
        <dbReference type="Proteomes" id="UP000272662"/>
    </source>
</evidence>
<name>A0A162NUF2_ECOLX</name>
<evidence type="ECO:0000313" key="1">
    <source>
        <dbReference type="EMBL" id="RRL40199.1"/>
    </source>
</evidence>
<dbReference type="RefSeq" id="WP_001020836.1">
    <property type="nucleotide sequence ID" value="NZ_AP023229.1"/>
</dbReference>